<sequence length="188" mass="20982">MKKLKALLIAITLSVVTGCSSIPLSTMIKLMNLNPLEADPNQIVVAVKSPDEVDVRDGDVVIDFSFRTGNPDTSFSYSYPVIVDSNYVIPVTLKNELEKDEQFTVMRLSEKDAQLMKQGQEAIRKYRSAHEEGGAGSINVRLLSACQSKELTWGNSELDVYLKVDQTDEFLLFLDDIDLSELDINKDC</sequence>
<organism evidence="1 2">
    <name type="scientific">Idiomarina piscisalsi</name>
    <dbReference type="NCBI Taxonomy" id="1096243"/>
    <lineage>
        <taxon>Bacteria</taxon>
        <taxon>Pseudomonadati</taxon>
        <taxon>Pseudomonadota</taxon>
        <taxon>Gammaproteobacteria</taxon>
        <taxon>Alteromonadales</taxon>
        <taxon>Idiomarinaceae</taxon>
        <taxon>Idiomarina</taxon>
    </lineage>
</organism>
<dbReference type="EMBL" id="PIQA01000001">
    <property type="protein sequence ID" value="RUO67826.1"/>
    <property type="molecule type" value="Genomic_DNA"/>
</dbReference>
<evidence type="ECO:0008006" key="3">
    <source>
        <dbReference type="Google" id="ProtNLM"/>
    </source>
</evidence>
<gene>
    <name evidence="1" type="ORF">CWI73_02920</name>
</gene>
<accession>A0A432YWX7</accession>
<dbReference type="PROSITE" id="PS51257">
    <property type="entry name" value="PROKAR_LIPOPROTEIN"/>
    <property type="match status" value="1"/>
</dbReference>
<name>A0A432YWX7_9GAMM</name>
<dbReference type="RefSeq" id="WP_126751467.1">
    <property type="nucleotide sequence ID" value="NZ_JBHUMT010000016.1"/>
</dbReference>
<dbReference type="AlphaFoldDB" id="A0A432YWX7"/>
<comment type="caution">
    <text evidence="1">The sequence shown here is derived from an EMBL/GenBank/DDBJ whole genome shotgun (WGS) entry which is preliminary data.</text>
</comment>
<reference evidence="1 2" key="1">
    <citation type="journal article" date="2011" name="Front. Microbiol.">
        <title>Genomic signatures of strain selection and enhancement in Bacillus atrophaeus var. globigii, a historical biowarfare simulant.</title>
        <authorList>
            <person name="Gibbons H.S."/>
            <person name="Broomall S.M."/>
            <person name="McNew L.A."/>
            <person name="Daligault H."/>
            <person name="Chapman C."/>
            <person name="Bruce D."/>
            <person name="Karavis M."/>
            <person name="Krepps M."/>
            <person name="McGregor P.A."/>
            <person name="Hong C."/>
            <person name="Park K.H."/>
            <person name="Akmal A."/>
            <person name="Feldman A."/>
            <person name="Lin J.S."/>
            <person name="Chang W.E."/>
            <person name="Higgs B.W."/>
            <person name="Demirev P."/>
            <person name="Lindquist J."/>
            <person name="Liem A."/>
            <person name="Fochler E."/>
            <person name="Read T.D."/>
            <person name="Tapia R."/>
            <person name="Johnson S."/>
            <person name="Bishop-Lilly K.A."/>
            <person name="Detter C."/>
            <person name="Han C."/>
            <person name="Sozhamannan S."/>
            <person name="Rosenzweig C.N."/>
            <person name="Skowronski E.W."/>
        </authorList>
    </citation>
    <scope>NUCLEOTIDE SEQUENCE [LARGE SCALE GENOMIC DNA]</scope>
    <source>
        <strain evidence="1 2">TPS4-2</strain>
    </source>
</reference>
<evidence type="ECO:0000313" key="2">
    <source>
        <dbReference type="Proteomes" id="UP000288361"/>
    </source>
</evidence>
<evidence type="ECO:0000313" key="1">
    <source>
        <dbReference type="EMBL" id="RUO67826.1"/>
    </source>
</evidence>
<protein>
    <recommendedName>
        <fullName evidence="3">Lipoprotein</fullName>
    </recommendedName>
</protein>
<proteinExistence type="predicted"/>
<dbReference type="Proteomes" id="UP000288361">
    <property type="component" value="Unassembled WGS sequence"/>
</dbReference>